<proteinExistence type="predicted"/>
<dbReference type="NCBIfam" id="TIGR01537">
    <property type="entry name" value="portal_HK97"/>
    <property type="match status" value="1"/>
</dbReference>
<feature type="region of interest" description="Disordered" evidence="4">
    <location>
        <begin position="403"/>
        <end position="423"/>
    </location>
</feature>
<protein>
    <submittedName>
        <fullName evidence="5">Portal protein</fullName>
    </submittedName>
</protein>
<keyword evidence="1" id="KW-1188">Viral release from host cell</keyword>
<evidence type="ECO:0000256" key="4">
    <source>
        <dbReference type="SAM" id="MobiDB-lite"/>
    </source>
</evidence>
<evidence type="ECO:0000313" key="5">
    <source>
        <dbReference type="EMBL" id="DAE15576.1"/>
    </source>
</evidence>
<dbReference type="InterPro" id="IPR006427">
    <property type="entry name" value="Portal_HK97"/>
</dbReference>
<reference evidence="5" key="1">
    <citation type="journal article" date="2021" name="Proc. Natl. Acad. Sci. U.S.A.">
        <title>A Catalog of Tens of Thousands of Viruses from Human Metagenomes Reveals Hidden Associations with Chronic Diseases.</title>
        <authorList>
            <person name="Tisza M.J."/>
            <person name="Buck C.B."/>
        </authorList>
    </citation>
    <scope>NUCLEOTIDE SEQUENCE</scope>
    <source>
        <strain evidence="5">Ctoic9</strain>
    </source>
</reference>
<accession>A0A8S5Q967</accession>
<keyword evidence="2" id="KW-1160">Virus entry into host cell</keyword>
<feature type="compositionally biased region" description="Basic and acidic residues" evidence="4">
    <location>
        <begin position="407"/>
        <end position="417"/>
    </location>
</feature>
<name>A0A8S5Q967_9CAUD</name>
<keyword evidence="2" id="KW-1171">Viral genome ejection through host cell envelope</keyword>
<keyword evidence="2" id="KW-1162">Viral penetration into host cytoplasm</keyword>
<evidence type="ECO:0000256" key="2">
    <source>
        <dbReference type="ARBA" id="ARBA00023009"/>
    </source>
</evidence>
<dbReference type="Pfam" id="PF04860">
    <property type="entry name" value="Phage_portal"/>
    <property type="match status" value="1"/>
</dbReference>
<evidence type="ECO:0000256" key="1">
    <source>
        <dbReference type="ARBA" id="ARBA00022950"/>
    </source>
</evidence>
<dbReference type="InterPro" id="IPR006944">
    <property type="entry name" value="Phage/GTA_portal"/>
</dbReference>
<keyword evidence="3" id="KW-0231">Viral genome packaging</keyword>
<keyword evidence="1" id="KW-0118">Viral capsid assembly</keyword>
<organism evidence="5">
    <name type="scientific">Siphoviridae sp. ctoic9</name>
    <dbReference type="NCBI Taxonomy" id="2825671"/>
    <lineage>
        <taxon>Viruses</taxon>
        <taxon>Duplodnaviria</taxon>
        <taxon>Heunggongvirae</taxon>
        <taxon>Uroviricota</taxon>
        <taxon>Caudoviricetes</taxon>
    </lineage>
</organism>
<dbReference type="EMBL" id="BK015608">
    <property type="protein sequence ID" value="DAE15576.1"/>
    <property type="molecule type" value="Genomic_DNA"/>
</dbReference>
<evidence type="ECO:0000256" key="3">
    <source>
        <dbReference type="ARBA" id="ARBA00023219"/>
    </source>
</evidence>
<sequence length="423" mass="46855">MNLPSLFARFFQRKTETEQRSCSSQRIQDLIAQFPTASVSSPDSAMAIASVYRCVDILSGTIASLEVQHLKKTGRIFAFDEDSKLNALFAGQANERQNFFTLLQHAMIRLLLSGNAYIQPRLTARGELKDLILLSDGAVAYDQQSNSYQVTDYVWGIYGVYTADEIIHLKNKSLDGGYTGVSTIRYATSSLSLSANADKQTNDGLLSGNQKSGFLVGGNELQGLGALDQDVADKVADRVNKEIAEGRRIIRLSGSMQFIESSMSNSDAQLLEVRKYSVLDVCRFFGVHPYMVFADQSTNYKEAENSQINFLNQTLRPFLRQIEQEFSTKLIPRGRRTTERIRFDLSGLFATDLRTRADYVKSSVEAGVMTPNEGRIFEGREPLEGGDQLFISCNVALVSSRPTIEGLHPEGGKEDKGAQSGVK</sequence>